<gene>
    <name evidence="2" type="ORF">GCM10009839_39610</name>
</gene>
<dbReference type="Proteomes" id="UP001500751">
    <property type="component" value="Unassembled WGS sequence"/>
</dbReference>
<evidence type="ECO:0000313" key="3">
    <source>
        <dbReference type="Proteomes" id="UP001500751"/>
    </source>
</evidence>
<protein>
    <submittedName>
        <fullName evidence="2">Uncharacterized protein</fullName>
    </submittedName>
</protein>
<feature type="region of interest" description="Disordered" evidence="1">
    <location>
        <begin position="1"/>
        <end position="48"/>
    </location>
</feature>
<comment type="caution">
    <text evidence="2">The sequence shown here is derived from an EMBL/GenBank/DDBJ whole genome shotgun (WGS) entry which is preliminary data.</text>
</comment>
<reference evidence="3" key="1">
    <citation type="journal article" date="2019" name="Int. J. Syst. Evol. Microbiol.">
        <title>The Global Catalogue of Microorganisms (GCM) 10K type strain sequencing project: providing services to taxonomists for standard genome sequencing and annotation.</title>
        <authorList>
            <consortium name="The Broad Institute Genomics Platform"/>
            <consortium name="The Broad Institute Genome Sequencing Center for Infectious Disease"/>
            <person name="Wu L."/>
            <person name="Ma J."/>
        </authorList>
    </citation>
    <scope>NUCLEOTIDE SEQUENCE [LARGE SCALE GENOMIC DNA]</scope>
    <source>
        <strain evidence="3">JCM 16014</strain>
    </source>
</reference>
<feature type="compositionally biased region" description="Pro residues" evidence="1">
    <location>
        <begin position="1"/>
        <end position="22"/>
    </location>
</feature>
<evidence type="ECO:0000313" key="2">
    <source>
        <dbReference type="EMBL" id="GAA2035024.1"/>
    </source>
</evidence>
<name>A0ABP5FVI8_9ACTN</name>
<evidence type="ECO:0000256" key="1">
    <source>
        <dbReference type="SAM" id="MobiDB-lite"/>
    </source>
</evidence>
<dbReference type="EMBL" id="BAAAQN010000021">
    <property type="protein sequence ID" value="GAA2035024.1"/>
    <property type="molecule type" value="Genomic_DNA"/>
</dbReference>
<keyword evidence="3" id="KW-1185">Reference proteome</keyword>
<proteinExistence type="predicted"/>
<organism evidence="2 3">
    <name type="scientific">Catenulispora yoronensis</name>
    <dbReference type="NCBI Taxonomy" id="450799"/>
    <lineage>
        <taxon>Bacteria</taxon>
        <taxon>Bacillati</taxon>
        <taxon>Actinomycetota</taxon>
        <taxon>Actinomycetes</taxon>
        <taxon>Catenulisporales</taxon>
        <taxon>Catenulisporaceae</taxon>
        <taxon>Catenulispora</taxon>
    </lineage>
</organism>
<accession>A0ABP5FVI8</accession>
<sequence length="48" mass="4954">MAPPSPAEPDVPRVPPLSPVFPTPSRARSSPRVTVPGSRAATKGSHPL</sequence>